<name>A0A2X3AZE2_9HELI</name>
<reference evidence="1 2" key="1">
    <citation type="submission" date="2018-06" db="EMBL/GenBank/DDBJ databases">
        <authorList>
            <consortium name="Pathogen Informatics"/>
            <person name="Doyle S."/>
        </authorList>
    </citation>
    <scope>NUCLEOTIDE SEQUENCE [LARGE SCALE GENOMIC DNA]</scope>
    <source>
        <strain evidence="1 2">NCTC13102</strain>
    </source>
</reference>
<accession>A0A2X3AZE2</accession>
<dbReference type="AlphaFoldDB" id="A0A2X3AZE2"/>
<sequence>MDITTNIAIKQSQHHTHKSTTIITSTRIALCGAMMYFCSLIFTGCATDLSSLNTFSTSYYEHSPHKAYEFAAKKSKNNIDFLWAFQAGVSAYTAGERQANEILDKSEKIFNHFESEGLLSSGLAQTGATLVNDNAMAYRGNIYEGVFINYYKALDRMLYQDFSGARVEFNRANDRQRRAKDYYTKQIMQAMENEQERYNSSDATKNIKQDKSQLETESILKAKYTNLDNFKAFDTFINPAVSYMAGLFFALQQDSKGVEYLKEAYGITHSKTIGDDIVHFTSSPQAQQTQYYTWILLEEGKQAHKTELEFNLPIWTTSGLYHFGIALPQIHNGLSFYQHYALQISQKDIINADFIIFEEITNTDTIISTEFEKQLRAITTRSIVSASIKLAGQVGLAKGFEQVNQSAGLLASLVGSIYTMATTHADLRIASVLPHKILLAKIPSTFSAQEEIIFFADNTPLATIKFHDCAPTLESKAESKIKSKAESKHKQAYMMCQNQNNILYIRQTKNSTILKTLYQKND</sequence>
<dbReference type="Proteomes" id="UP000250166">
    <property type="component" value="Unassembled WGS sequence"/>
</dbReference>
<gene>
    <name evidence="1" type="ORF">NCTC13102_00735</name>
</gene>
<evidence type="ECO:0000313" key="2">
    <source>
        <dbReference type="Proteomes" id="UP000250166"/>
    </source>
</evidence>
<evidence type="ECO:0000313" key="1">
    <source>
        <dbReference type="EMBL" id="SQB98278.1"/>
    </source>
</evidence>
<proteinExistence type="predicted"/>
<keyword evidence="1" id="KW-0449">Lipoprotein</keyword>
<organism evidence="1 2">
    <name type="scientific">Helicobacter fennelliae</name>
    <dbReference type="NCBI Taxonomy" id="215"/>
    <lineage>
        <taxon>Bacteria</taxon>
        <taxon>Pseudomonadati</taxon>
        <taxon>Campylobacterota</taxon>
        <taxon>Epsilonproteobacteria</taxon>
        <taxon>Campylobacterales</taxon>
        <taxon>Helicobacteraceae</taxon>
        <taxon>Helicobacter</taxon>
    </lineage>
</organism>
<dbReference type="RefSeq" id="WP_112058458.1">
    <property type="nucleotide sequence ID" value="NZ_UAWL01000006.1"/>
</dbReference>
<dbReference type="EMBL" id="UAWL01000006">
    <property type="protein sequence ID" value="SQB98278.1"/>
    <property type="molecule type" value="Genomic_DNA"/>
</dbReference>
<protein>
    <submittedName>
        <fullName evidence="1">Putative lipoprotein</fullName>
    </submittedName>
</protein>